<feature type="transmembrane region" description="Helical" evidence="8">
    <location>
        <begin position="354"/>
        <end position="374"/>
    </location>
</feature>
<feature type="transmembrane region" description="Helical" evidence="8">
    <location>
        <begin position="85"/>
        <end position="105"/>
    </location>
</feature>
<dbReference type="Proteomes" id="UP000092583">
    <property type="component" value="Unassembled WGS sequence"/>
</dbReference>
<feature type="domain" description="Major facilitator superfamily (MFS) profile" evidence="9">
    <location>
        <begin position="8"/>
        <end position="449"/>
    </location>
</feature>
<dbReference type="Pfam" id="PF00083">
    <property type="entry name" value="Sugar_tr"/>
    <property type="match status" value="1"/>
</dbReference>
<protein>
    <recommendedName>
        <fullName evidence="9">Major facilitator superfamily (MFS) profile domain-containing protein</fullName>
    </recommendedName>
</protein>
<dbReference type="InterPro" id="IPR020846">
    <property type="entry name" value="MFS_dom"/>
</dbReference>
<feature type="transmembrane region" description="Helical" evidence="8">
    <location>
        <begin position="297"/>
        <end position="318"/>
    </location>
</feature>
<dbReference type="GO" id="GO:0016020">
    <property type="term" value="C:membrane"/>
    <property type="evidence" value="ECO:0007669"/>
    <property type="project" value="UniProtKB-SubCell"/>
</dbReference>
<dbReference type="InterPro" id="IPR036259">
    <property type="entry name" value="MFS_trans_sf"/>
</dbReference>
<dbReference type="GO" id="GO:0005351">
    <property type="term" value="F:carbohydrate:proton symporter activity"/>
    <property type="evidence" value="ECO:0007669"/>
    <property type="project" value="TreeGrafter"/>
</dbReference>
<feature type="transmembrane region" description="Helical" evidence="8">
    <location>
        <begin position="262"/>
        <end position="285"/>
    </location>
</feature>
<dbReference type="Gene3D" id="1.20.1250.20">
    <property type="entry name" value="MFS general substrate transporter like domains"/>
    <property type="match status" value="1"/>
</dbReference>
<sequence length="511" mass="55536">MKLWDFLIIFIGTLPFYVYGIDYGYLGGVLAVPEFVQKYGTYDAAEDAYVLKSDKLSLLSSSAYIGGLIACFVIPWLATKIGTKWGLVITCTTFAVGGALQLGAVNLAMFLVGRILTGVHISSALILGQSYINEVAPAHLRGFGICLCLQLLTFGNFSASVITLGATSAGGKLAYQIPISLCIMVGGLVAIALILMPKTPLQHALKGDWANALAAVVKIRRAPADSQLVRAEMERLHHATKDQVGSSKWSELFQKGQLRRTLYSFGTYFFMNGFSGCNFYLTYASVFMAQAGITNPWGITVLIAGTNCFLTTPALALVERFGRRRLCFIGTIGCILMNLGAGLSYVIGKDTKNSNIALVVFVTLYIVFFAGFMAPSGWAFSAEIPSARLRAKTIAVTNIGNNIVTWAVGYGSPYLFQDPVNLRAKFCFFWLVGCLICGIFFYFCLYETKGLTHTEIDELMASGIPARQSVGWAQDKVRSRVGTTHEADLSVADSDMKRGDLNDISVLEVEK</sequence>
<comment type="catalytic activity">
    <reaction evidence="7">
        <text>myo-inositol(out) + H(+)(out) = myo-inositol(in) + H(+)(in)</text>
        <dbReference type="Rhea" id="RHEA:60364"/>
        <dbReference type="ChEBI" id="CHEBI:15378"/>
        <dbReference type="ChEBI" id="CHEBI:17268"/>
    </reaction>
</comment>
<dbReference type="PROSITE" id="PS00216">
    <property type="entry name" value="SUGAR_TRANSPORT_1"/>
    <property type="match status" value="1"/>
</dbReference>
<evidence type="ECO:0000259" key="9">
    <source>
        <dbReference type="PROSITE" id="PS50850"/>
    </source>
</evidence>
<evidence type="ECO:0000256" key="2">
    <source>
        <dbReference type="ARBA" id="ARBA00010992"/>
    </source>
</evidence>
<organism evidence="10 11">
    <name type="scientific">Kwoniella mangroviensis CBS 10435</name>
    <dbReference type="NCBI Taxonomy" id="1331196"/>
    <lineage>
        <taxon>Eukaryota</taxon>
        <taxon>Fungi</taxon>
        <taxon>Dikarya</taxon>
        <taxon>Basidiomycota</taxon>
        <taxon>Agaricomycotina</taxon>
        <taxon>Tremellomycetes</taxon>
        <taxon>Tremellales</taxon>
        <taxon>Cryptococcaceae</taxon>
        <taxon>Kwoniella</taxon>
    </lineage>
</organism>
<keyword evidence="4 8" id="KW-0812">Transmembrane</keyword>
<keyword evidence="6 8" id="KW-0472">Membrane</keyword>
<accession>A0A1B9II25</accession>
<feature type="transmembrane region" description="Helical" evidence="8">
    <location>
        <begin position="428"/>
        <end position="446"/>
    </location>
</feature>
<reference evidence="10 11" key="1">
    <citation type="submission" date="2013-07" db="EMBL/GenBank/DDBJ databases">
        <title>The Genome Sequence of Kwoniella mangroviensis CBS10435.</title>
        <authorList>
            <consortium name="The Broad Institute Genome Sequencing Platform"/>
            <person name="Cuomo C."/>
            <person name="Litvintseva A."/>
            <person name="Chen Y."/>
            <person name="Heitman J."/>
            <person name="Sun S."/>
            <person name="Springer D."/>
            <person name="Dromer F."/>
            <person name="Young S.K."/>
            <person name="Zeng Q."/>
            <person name="Gargeya S."/>
            <person name="Fitzgerald M."/>
            <person name="Abouelleil A."/>
            <person name="Alvarado L."/>
            <person name="Berlin A.M."/>
            <person name="Chapman S.B."/>
            <person name="Dewar J."/>
            <person name="Goldberg J."/>
            <person name="Griggs A."/>
            <person name="Gujja S."/>
            <person name="Hansen M."/>
            <person name="Howarth C."/>
            <person name="Imamovic A."/>
            <person name="Larimer J."/>
            <person name="McCowan C."/>
            <person name="Murphy C."/>
            <person name="Pearson M."/>
            <person name="Priest M."/>
            <person name="Roberts A."/>
            <person name="Saif S."/>
            <person name="Shea T."/>
            <person name="Sykes S."/>
            <person name="Wortman J."/>
            <person name="Nusbaum C."/>
            <person name="Birren B."/>
        </authorList>
    </citation>
    <scope>NUCLEOTIDE SEQUENCE [LARGE SCALE GENOMIC DNA]</scope>
    <source>
        <strain evidence="10 11">CBS 10435</strain>
    </source>
</reference>
<dbReference type="OrthoDB" id="6612291at2759"/>
<dbReference type="STRING" id="1331196.A0A1B9II25"/>
<evidence type="ECO:0000313" key="10">
    <source>
        <dbReference type="EMBL" id="OCF55044.1"/>
    </source>
</evidence>
<dbReference type="InterPro" id="IPR005828">
    <property type="entry name" value="MFS_sugar_transport-like"/>
</dbReference>
<feature type="transmembrane region" description="Helical" evidence="8">
    <location>
        <begin position="395"/>
        <end position="416"/>
    </location>
</feature>
<dbReference type="InterPro" id="IPR003663">
    <property type="entry name" value="Sugar/inositol_transpt"/>
</dbReference>
<dbReference type="SUPFAM" id="SSF103473">
    <property type="entry name" value="MFS general substrate transporter"/>
    <property type="match status" value="1"/>
</dbReference>
<evidence type="ECO:0000256" key="4">
    <source>
        <dbReference type="ARBA" id="ARBA00022692"/>
    </source>
</evidence>
<feature type="transmembrane region" description="Helical" evidence="8">
    <location>
        <begin position="173"/>
        <end position="196"/>
    </location>
</feature>
<keyword evidence="11" id="KW-1185">Reference proteome</keyword>
<name>A0A1B9II25_9TREE</name>
<dbReference type="InterPro" id="IPR050360">
    <property type="entry name" value="MFS_Sugar_Transporters"/>
</dbReference>
<evidence type="ECO:0000256" key="7">
    <source>
        <dbReference type="ARBA" id="ARBA00049119"/>
    </source>
</evidence>
<comment type="similarity">
    <text evidence="2">Belongs to the major facilitator superfamily. Sugar transporter (TC 2.A.1.1) family.</text>
</comment>
<proteinExistence type="inferred from homology"/>
<evidence type="ECO:0000256" key="3">
    <source>
        <dbReference type="ARBA" id="ARBA00022448"/>
    </source>
</evidence>
<dbReference type="PANTHER" id="PTHR48022">
    <property type="entry name" value="PLASTIDIC GLUCOSE TRANSPORTER 4"/>
    <property type="match status" value="1"/>
</dbReference>
<gene>
    <name evidence="10" type="ORF">L486_07154</name>
</gene>
<comment type="subcellular location">
    <subcellularLocation>
        <location evidence="1">Membrane</location>
        <topology evidence="1">Multi-pass membrane protein</topology>
    </subcellularLocation>
</comment>
<dbReference type="PROSITE" id="PS50850">
    <property type="entry name" value="MFS"/>
    <property type="match status" value="1"/>
</dbReference>
<dbReference type="AlphaFoldDB" id="A0A1B9II25"/>
<dbReference type="EMBL" id="KI669467">
    <property type="protein sequence ID" value="OCF55044.1"/>
    <property type="molecule type" value="Genomic_DNA"/>
</dbReference>
<dbReference type="InterPro" id="IPR005829">
    <property type="entry name" value="Sugar_transporter_CS"/>
</dbReference>
<dbReference type="PANTHER" id="PTHR48022:SF2">
    <property type="entry name" value="PLASTIDIC GLUCOSE TRANSPORTER 4"/>
    <property type="match status" value="1"/>
</dbReference>
<evidence type="ECO:0000256" key="6">
    <source>
        <dbReference type="ARBA" id="ARBA00023136"/>
    </source>
</evidence>
<feature type="transmembrane region" description="Helical" evidence="8">
    <location>
        <begin position="325"/>
        <end position="348"/>
    </location>
</feature>
<keyword evidence="3" id="KW-0813">Transport</keyword>
<reference evidence="11" key="2">
    <citation type="submission" date="2013-12" db="EMBL/GenBank/DDBJ databases">
        <title>Evolution of pathogenesis and genome organization in the Tremellales.</title>
        <authorList>
            <person name="Cuomo C."/>
            <person name="Litvintseva A."/>
            <person name="Heitman J."/>
            <person name="Chen Y."/>
            <person name="Sun S."/>
            <person name="Springer D."/>
            <person name="Dromer F."/>
            <person name="Young S."/>
            <person name="Zeng Q."/>
            <person name="Chapman S."/>
            <person name="Gujja S."/>
            <person name="Saif S."/>
            <person name="Birren B."/>
        </authorList>
    </citation>
    <scope>NUCLEOTIDE SEQUENCE [LARGE SCALE GENOMIC DNA]</scope>
    <source>
        <strain evidence="11">CBS 10435</strain>
    </source>
</reference>
<evidence type="ECO:0000256" key="1">
    <source>
        <dbReference type="ARBA" id="ARBA00004141"/>
    </source>
</evidence>
<feature type="transmembrane region" description="Helical" evidence="8">
    <location>
        <begin position="111"/>
        <end position="132"/>
    </location>
</feature>
<evidence type="ECO:0000256" key="5">
    <source>
        <dbReference type="ARBA" id="ARBA00022989"/>
    </source>
</evidence>
<evidence type="ECO:0000256" key="8">
    <source>
        <dbReference type="SAM" id="Phobius"/>
    </source>
</evidence>
<evidence type="ECO:0000313" key="11">
    <source>
        <dbReference type="Proteomes" id="UP000092583"/>
    </source>
</evidence>
<feature type="transmembrane region" description="Helical" evidence="8">
    <location>
        <begin position="144"/>
        <end position="167"/>
    </location>
</feature>
<feature type="transmembrane region" description="Helical" evidence="8">
    <location>
        <begin position="58"/>
        <end position="78"/>
    </location>
</feature>
<keyword evidence="5 8" id="KW-1133">Transmembrane helix</keyword>
<dbReference type="PRINTS" id="PR00171">
    <property type="entry name" value="SUGRTRNSPORT"/>
</dbReference>